<dbReference type="EMBL" id="LGKP01000025">
    <property type="protein sequence ID" value="KPL85159.1"/>
    <property type="molecule type" value="Genomic_DNA"/>
</dbReference>
<evidence type="ECO:0000256" key="6">
    <source>
        <dbReference type="ARBA" id="ARBA00023033"/>
    </source>
</evidence>
<dbReference type="Gene3D" id="1.10.630.10">
    <property type="entry name" value="Cytochrome P450"/>
    <property type="match status" value="1"/>
</dbReference>
<evidence type="ECO:0000256" key="7">
    <source>
        <dbReference type="PIRSR" id="PIRSR602401-1"/>
    </source>
</evidence>
<keyword evidence="10" id="KW-1185">Reference proteome</keyword>
<comment type="caution">
    <text evidence="9">The sequence shown here is derived from an EMBL/GenBank/DDBJ whole genome shotgun (WGS) entry which is preliminary data.</text>
</comment>
<keyword evidence="3 7" id="KW-0479">Metal-binding</keyword>
<sequence>MKRHIAPPAGCPPGSFGLPLIGEIREWAADPLQFAQERAQRYGPIWSTHLLGRPCVVLLEPAGNRFMLSQATQHFSWRAGWGRAMLRLIGGGLSLTDGQQHDQQRHILKPAFAHAALQQLQPQIQQLIQAQIQTWLATDQVCLLQRLQALAFDVALLVVCGRTPAPIAEALHHDFAAFTAGLFTPVPYPIPATPYYRAQQAGRRLRQNLGYLIELRRLSLQPDALDSLSLLLHADPHQTDDQLISELLLLLWAGHDTVASLLTWICIELAQQPEILQRLRQEMNTNHHSLLDHVLREAERLHPPAPGGFRGVVEAFEYAGYHVPQGWLAMYSSVYTHQMPSLWHNPTQFNPDRFAAPSNEGKQAYSLVGFGGGPRICIGLALAQIEMRLVIRELLANYDWQLVPNQDLRPVWLPTNQPRSGGLITIQRI</sequence>
<dbReference type="Pfam" id="PF00067">
    <property type="entry name" value="p450"/>
    <property type="match status" value="1"/>
</dbReference>
<reference evidence="9 10" key="1">
    <citation type="submission" date="2015-07" db="EMBL/GenBank/DDBJ databases">
        <title>Whole genome sequence of Herpetosiphon geysericola DSM 7119.</title>
        <authorList>
            <person name="Hemp J."/>
            <person name="Ward L.M."/>
            <person name="Pace L.A."/>
            <person name="Fischer W.W."/>
        </authorList>
    </citation>
    <scope>NUCLEOTIDE SEQUENCE [LARGE SCALE GENOMIC DNA]</scope>
    <source>
        <strain evidence="9 10">DSM 7119</strain>
    </source>
</reference>
<keyword evidence="4 8" id="KW-0560">Oxidoreductase</keyword>
<dbReference type="GO" id="GO:0016705">
    <property type="term" value="F:oxidoreductase activity, acting on paired donors, with incorporation or reduction of molecular oxygen"/>
    <property type="evidence" value="ECO:0007669"/>
    <property type="project" value="InterPro"/>
</dbReference>
<dbReference type="InterPro" id="IPR017972">
    <property type="entry name" value="Cyt_P450_CS"/>
</dbReference>
<comment type="similarity">
    <text evidence="1 8">Belongs to the cytochrome P450 family.</text>
</comment>
<name>A0A0P6YQ60_9CHLR</name>
<dbReference type="STRING" id="70996.SE18_15785"/>
<evidence type="ECO:0000256" key="2">
    <source>
        <dbReference type="ARBA" id="ARBA00022617"/>
    </source>
</evidence>
<evidence type="ECO:0000256" key="3">
    <source>
        <dbReference type="ARBA" id="ARBA00022723"/>
    </source>
</evidence>
<accession>A0A0P6YQ60</accession>
<dbReference type="SUPFAM" id="SSF48264">
    <property type="entry name" value="Cytochrome P450"/>
    <property type="match status" value="1"/>
</dbReference>
<gene>
    <name evidence="9" type="ORF">SE18_15785</name>
</gene>
<comment type="cofactor">
    <cofactor evidence="7">
        <name>heme</name>
        <dbReference type="ChEBI" id="CHEBI:30413"/>
    </cofactor>
</comment>
<dbReference type="GO" id="GO:0020037">
    <property type="term" value="F:heme binding"/>
    <property type="evidence" value="ECO:0007669"/>
    <property type="project" value="InterPro"/>
</dbReference>
<dbReference type="PROSITE" id="PS00086">
    <property type="entry name" value="CYTOCHROME_P450"/>
    <property type="match status" value="1"/>
</dbReference>
<dbReference type="GO" id="GO:0004497">
    <property type="term" value="F:monooxygenase activity"/>
    <property type="evidence" value="ECO:0007669"/>
    <property type="project" value="UniProtKB-KW"/>
</dbReference>
<organism evidence="9 10">
    <name type="scientific">Herpetosiphon geysericola</name>
    <dbReference type="NCBI Taxonomy" id="70996"/>
    <lineage>
        <taxon>Bacteria</taxon>
        <taxon>Bacillati</taxon>
        <taxon>Chloroflexota</taxon>
        <taxon>Chloroflexia</taxon>
        <taxon>Herpetosiphonales</taxon>
        <taxon>Herpetosiphonaceae</taxon>
        <taxon>Herpetosiphon</taxon>
    </lineage>
</organism>
<evidence type="ECO:0000256" key="8">
    <source>
        <dbReference type="RuleBase" id="RU000461"/>
    </source>
</evidence>
<evidence type="ECO:0000256" key="4">
    <source>
        <dbReference type="ARBA" id="ARBA00023002"/>
    </source>
</evidence>
<dbReference type="PRINTS" id="PR00385">
    <property type="entry name" value="P450"/>
</dbReference>
<evidence type="ECO:0000256" key="1">
    <source>
        <dbReference type="ARBA" id="ARBA00010617"/>
    </source>
</evidence>
<proteinExistence type="inferred from homology"/>
<keyword evidence="2 7" id="KW-0349">Heme</keyword>
<keyword evidence="5 7" id="KW-0408">Iron</keyword>
<evidence type="ECO:0000313" key="10">
    <source>
        <dbReference type="Proteomes" id="UP000050277"/>
    </source>
</evidence>
<dbReference type="AlphaFoldDB" id="A0A0P6YQ60"/>
<dbReference type="OrthoDB" id="140159at2"/>
<evidence type="ECO:0000256" key="5">
    <source>
        <dbReference type="ARBA" id="ARBA00023004"/>
    </source>
</evidence>
<feature type="binding site" description="axial binding residue" evidence="7">
    <location>
        <position position="377"/>
    </location>
    <ligand>
        <name>heme</name>
        <dbReference type="ChEBI" id="CHEBI:30413"/>
    </ligand>
    <ligandPart>
        <name>Fe</name>
        <dbReference type="ChEBI" id="CHEBI:18248"/>
    </ligandPart>
</feature>
<dbReference type="InterPro" id="IPR001128">
    <property type="entry name" value="Cyt_P450"/>
</dbReference>
<dbReference type="InterPro" id="IPR036396">
    <property type="entry name" value="Cyt_P450_sf"/>
</dbReference>
<dbReference type="GO" id="GO:0016125">
    <property type="term" value="P:sterol metabolic process"/>
    <property type="evidence" value="ECO:0007669"/>
    <property type="project" value="TreeGrafter"/>
</dbReference>
<dbReference type="InterPro" id="IPR002401">
    <property type="entry name" value="Cyt_P450_E_grp-I"/>
</dbReference>
<dbReference type="RefSeq" id="WP_083469941.1">
    <property type="nucleotide sequence ID" value="NZ_LGKP01000025.1"/>
</dbReference>
<evidence type="ECO:0008006" key="11">
    <source>
        <dbReference type="Google" id="ProtNLM"/>
    </source>
</evidence>
<evidence type="ECO:0000313" key="9">
    <source>
        <dbReference type="EMBL" id="KPL85159.1"/>
    </source>
</evidence>
<dbReference type="GO" id="GO:0005506">
    <property type="term" value="F:iron ion binding"/>
    <property type="evidence" value="ECO:0007669"/>
    <property type="project" value="InterPro"/>
</dbReference>
<dbReference type="Proteomes" id="UP000050277">
    <property type="component" value="Unassembled WGS sequence"/>
</dbReference>
<dbReference type="PANTHER" id="PTHR24286">
    <property type="entry name" value="CYTOCHROME P450 26"/>
    <property type="match status" value="1"/>
</dbReference>
<keyword evidence="6 8" id="KW-0503">Monooxygenase</keyword>
<protein>
    <recommendedName>
        <fullName evidence="11">Cytochrome P450</fullName>
    </recommendedName>
</protein>
<dbReference type="PANTHER" id="PTHR24286:SF384">
    <property type="entry name" value="P450, PUTATIVE (EUROFUNG)-RELATED"/>
    <property type="match status" value="1"/>
</dbReference>
<dbReference type="PRINTS" id="PR00463">
    <property type="entry name" value="EP450I"/>
</dbReference>